<dbReference type="PANTHER" id="PTHR15020">
    <property type="entry name" value="FLAVIN REDUCTASE-RELATED"/>
    <property type="match status" value="1"/>
</dbReference>
<evidence type="ECO:0000313" key="3">
    <source>
        <dbReference type="Proteomes" id="UP000186040"/>
    </source>
</evidence>
<dbReference type="OrthoDB" id="4248066at2"/>
<dbReference type="CDD" id="cd05243">
    <property type="entry name" value="SDR_a5"/>
    <property type="match status" value="1"/>
</dbReference>
<dbReference type="PANTHER" id="PTHR15020:SF50">
    <property type="entry name" value="UPF0659 PROTEIN YMR090W"/>
    <property type="match status" value="1"/>
</dbReference>
<keyword evidence="3" id="KW-1185">Reference proteome</keyword>
<proteinExistence type="predicted"/>
<evidence type="ECO:0000259" key="1">
    <source>
        <dbReference type="Pfam" id="PF13460"/>
    </source>
</evidence>
<dbReference type="InterPro" id="IPR016040">
    <property type="entry name" value="NAD(P)-bd_dom"/>
</dbReference>
<comment type="caution">
    <text evidence="2">The sequence shown here is derived from an EMBL/GenBank/DDBJ whole genome shotgun (WGS) entry which is preliminary data.</text>
</comment>
<dbReference type="SUPFAM" id="SSF51735">
    <property type="entry name" value="NAD(P)-binding Rossmann-fold domains"/>
    <property type="match status" value="1"/>
</dbReference>
<feature type="domain" description="NAD(P)-binding" evidence="1">
    <location>
        <begin position="7"/>
        <end position="193"/>
    </location>
</feature>
<dbReference type="Pfam" id="PF13460">
    <property type="entry name" value="NAD_binding_10"/>
    <property type="match status" value="1"/>
</dbReference>
<organism evidence="2 3">
    <name type="scientific">Actinokineospora bangkokensis</name>
    <dbReference type="NCBI Taxonomy" id="1193682"/>
    <lineage>
        <taxon>Bacteria</taxon>
        <taxon>Bacillati</taxon>
        <taxon>Actinomycetota</taxon>
        <taxon>Actinomycetes</taxon>
        <taxon>Pseudonocardiales</taxon>
        <taxon>Pseudonocardiaceae</taxon>
        <taxon>Actinokineospora</taxon>
    </lineage>
</organism>
<dbReference type="InterPro" id="IPR036291">
    <property type="entry name" value="NAD(P)-bd_dom_sf"/>
</dbReference>
<reference evidence="2 3" key="1">
    <citation type="submission" date="2016-10" db="EMBL/GenBank/DDBJ databases">
        <title>The Draft Genome Sequence of Actinokineospora bangkokensis 44EHWT reveals the biosynthetic pathway of antifungal compounds Thailandins with unusual extender unit butylmalonyl-CoA.</title>
        <authorList>
            <person name="Greule A."/>
            <person name="Intra B."/>
            <person name="Flemming S."/>
            <person name="Rommel M.G."/>
            <person name="Panbangred W."/>
            <person name="Bechthold A."/>
        </authorList>
    </citation>
    <scope>NUCLEOTIDE SEQUENCE [LARGE SCALE GENOMIC DNA]</scope>
    <source>
        <strain evidence="2 3">44EHW</strain>
    </source>
</reference>
<name>A0A1Q9LU29_9PSEU</name>
<accession>A0A1Q9LU29</accession>
<dbReference type="STRING" id="1193682.BJP25_00150"/>
<evidence type="ECO:0000313" key="2">
    <source>
        <dbReference type="EMBL" id="OLR95545.1"/>
    </source>
</evidence>
<sequence length="222" mass="22825">MRTVIAGGHGKIALLLTELAARRGDAVTGLVRNPDHVEDVRAAGGEAVVLDLESATAEQVAAALAGADAVVFAAGAGPGSGTDRKDTVDRGASALLADAARIAGVQRYVQVSAMGLERTDDEDVDEVFRAYLRAKLLAEQDLRSRDLDWTIVRPGRLTDDPPTGTVTLAESAGHGEVSRADVAAVLLAVLDDPTTAGITAELVGGSTPVAEAVQALPRTRSV</sequence>
<dbReference type="RefSeq" id="WP_075972675.1">
    <property type="nucleotide sequence ID" value="NZ_MKQR01000001.1"/>
</dbReference>
<dbReference type="EMBL" id="MKQR01000001">
    <property type="protein sequence ID" value="OLR95545.1"/>
    <property type="molecule type" value="Genomic_DNA"/>
</dbReference>
<dbReference type="AlphaFoldDB" id="A0A1Q9LU29"/>
<protein>
    <submittedName>
        <fullName evidence="2">NAD-dependent dehydratase</fullName>
    </submittedName>
</protein>
<dbReference type="Gene3D" id="3.40.50.720">
    <property type="entry name" value="NAD(P)-binding Rossmann-like Domain"/>
    <property type="match status" value="1"/>
</dbReference>
<dbReference type="Proteomes" id="UP000186040">
    <property type="component" value="Unassembled WGS sequence"/>
</dbReference>
<gene>
    <name evidence="2" type="ORF">BJP25_00150</name>
</gene>